<reference evidence="2" key="1">
    <citation type="journal article" date="2023" name="Front. Plant Sci.">
        <title>Chromosomal-level genome assembly of Melastoma candidum provides insights into trichome evolution.</title>
        <authorList>
            <person name="Zhong Y."/>
            <person name="Wu W."/>
            <person name="Sun C."/>
            <person name="Zou P."/>
            <person name="Liu Y."/>
            <person name="Dai S."/>
            <person name="Zhou R."/>
        </authorList>
    </citation>
    <scope>NUCLEOTIDE SEQUENCE [LARGE SCALE GENOMIC DNA]</scope>
</reference>
<gene>
    <name evidence="1" type="ORF">MLD38_038357</name>
</gene>
<dbReference type="EMBL" id="CM042891">
    <property type="protein sequence ID" value="KAI4302636.1"/>
    <property type="molecule type" value="Genomic_DNA"/>
</dbReference>
<proteinExistence type="predicted"/>
<sequence length="120" mass="13391">MISTAPSPSLMQQLGPLLELVALAVVDSLAFLSSALCILPMSSEFVLGKGHDEAADWWSVGVLIFEIHSESHLFIGKNREKIQQKIVRDKIKLPSFLSRQGALFFERGKCLRFHLRAGNR</sequence>
<keyword evidence="2" id="KW-1185">Reference proteome</keyword>
<name>A0ACB9KYN6_9MYRT</name>
<evidence type="ECO:0000313" key="1">
    <source>
        <dbReference type="EMBL" id="KAI4302636.1"/>
    </source>
</evidence>
<evidence type="ECO:0000313" key="2">
    <source>
        <dbReference type="Proteomes" id="UP001057402"/>
    </source>
</evidence>
<dbReference type="Proteomes" id="UP001057402">
    <property type="component" value="Chromosome 12"/>
</dbReference>
<accession>A0ACB9KYN6</accession>
<protein>
    <submittedName>
        <fullName evidence="1">Uncharacterized protein</fullName>
    </submittedName>
</protein>
<organism evidence="1 2">
    <name type="scientific">Melastoma candidum</name>
    <dbReference type="NCBI Taxonomy" id="119954"/>
    <lineage>
        <taxon>Eukaryota</taxon>
        <taxon>Viridiplantae</taxon>
        <taxon>Streptophyta</taxon>
        <taxon>Embryophyta</taxon>
        <taxon>Tracheophyta</taxon>
        <taxon>Spermatophyta</taxon>
        <taxon>Magnoliopsida</taxon>
        <taxon>eudicotyledons</taxon>
        <taxon>Gunneridae</taxon>
        <taxon>Pentapetalae</taxon>
        <taxon>rosids</taxon>
        <taxon>malvids</taxon>
        <taxon>Myrtales</taxon>
        <taxon>Melastomataceae</taxon>
        <taxon>Melastomatoideae</taxon>
        <taxon>Melastomateae</taxon>
        <taxon>Melastoma</taxon>
    </lineage>
</organism>
<comment type="caution">
    <text evidence="1">The sequence shown here is derived from an EMBL/GenBank/DDBJ whole genome shotgun (WGS) entry which is preliminary data.</text>
</comment>